<dbReference type="Pfam" id="PF00728">
    <property type="entry name" value="Glyco_hydro_20"/>
    <property type="match status" value="1"/>
</dbReference>
<evidence type="ECO:0000256" key="4">
    <source>
        <dbReference type="ARBA" id="ARBA00022801"/>
    </source>
</evidence>
<comment type="catalytic activity">
    <reaction evidence="8">
        <text>a ganglioside GM2 (d18:1(4E)) + H2O = a ganglioside GM3 (d18:1(4E)) + N-acetyl-beta-D-galactosamine</text>
        <dbReference type="Rhea" id="RHEA:47940"/>
        <dbReference type="ChEBI" id="CHEBI:15377"/>
        <dbReference type="ChEBI" id="CHEBI:28497"/>
        <dbReference type="ChEBI" id="CHEBI:60065"/>
        <dbReference type="ChEBI" id="CHEBI:71502"/>
    </reaction>
    <physiologicalReaction direction="left-to-right" evidence="8">
        <dbReference type="Rhea" id="RHEA:47941"/>
    </physiologicalReaction>
</comment>
<accession>E4WTS3</accession>
<dbReference type="GO" id="GO:0016020">
    <property type="term" value="C:membrane"/>
    <property type="evidence" value="ECO:0007669"/>
    <property type="project" value="TreeGrafter"/>
</dbReference>
<sequence>MQIFAFLIGVTVSQGPGYNPPYTGSIWPKPQFQDVRSEVFTLDAGNIKFIPQIIHDGPECDVVHNATWRYGQYFKDLSNRIKPHEEFETDPRRKRSLNNNDAHPTVSTVTLIMPGTCERIPLSTMEEHYDLHVDGAGVTIYSDTVWGILRGLQTLFQATVPIMTKSGAVEKFEIAGMAVQDYPRFHHRGFLMDTARHFQPISVIKEVIDGLEMNKFNVFHWHLVDDQSFPYDCNHFPHVYAIETVKDIVEYARVRGIRVVPEFDTPGHIGAAAKGQPGLATVCYDDDGKPTGLLGPADPTNEKNYDFMRTILTDFKNVFHDDYVHLGGDEVGFGCWKSNKNISDWMYQHNIAGDYAKLEEYWVSNVLNITKQVGFNYIVWEEVFDNGVQIDPETVVEVWLPYHPLNTTRDVTKAGFRALISSPWYLDYISYGRDWVYYYNYEPLAFNGTKAEEDLVIGGETCLWAEFVDASNYVSRLFPRASAVAERLWSARDVTDIKDAQARIHQMKCRMNLKGIHAEPADGPSACPIEFERANY</sequence>
<dbReference type="PRINTS" id="PR00738">
    <property type="entry name" value="GLHYDRLASE20"/>
</dbReference>
<name>E4WTS3_OIKDI</name>
<dbReference type="PIRSF" id="PIRSF001093">
    <property type="entry name" value="B-hxosamndse_ab_euk"/>
    <property type="match status" value="1"/>
</dbReference>
<dbReference type="InterPro" id="IPR017853">
    <property type="entry name" value="GH"/>
</dbReference>
<comment type="catalytic activity">
    <reaction evidence="10">
        <text>N-acetyl-beta-D-galactosaminyl-(1-&gt;4)-beta-D-3-sulfogalactosyl-(1-&gt;4)-beta-D-glucosyl-(1&lt;-&gt;1')-ceramide + H2O = a beta-D-3-sulfogalactosyl-(1-&gt;4)-beta-D-glucosyl-(1&lt;-&gt;1')-ceramide + N-acetyl-beta-D-galactosamine</text>
        <dbReference type="Rhea" id="RHEA:48276"/>
        <dbReference type="ChEBI" id="CHEBI:15377"/>
        <dbReference type="ChEBI" id="CHEBI:28497"/>
        <dbReference type="ChEBI" id="CHEBI:90163"/>
        <dbReference type="ChEBI" id="CHEBI:90164"/>
    </reaction>
    <physiologicalReaction direction="left-to-right" evidence="10">
        <dbReference type="Rhea" id="RHEA:48277"/>
    </physiologicalReaction>
</comment>
<keyword evidence="6 12" id="KW-0326">Glycosidase</keyword>
<dbReference type="Pfam" id="PF14845">
    <property type="entry name" value="Glycohydro_20b2"/>
    <property type="match status" value="1"/>
</dbReference>
<comment type="catalytic activity">
    <reaction evidence="1 12">
        <text>Hydrolysis of terminal non-reducing N-acetyl-D-hexosamine residues in N-acetyl-beta-D-hexosaminides.</text>
        <dbReference type="EC" id="3.2.1.52"/>
    </reaction>
</comment>
<dbReference type="GO" id="GO:0006689">
    <property type="term" value="P:ganglioside catabolic process"/>
    <property type="evidence" value="ECO:0007669"/>
    <property type="project" value="TreeGrafter"/>
</dbReference>
<protein>
    <recommendedName>
        <fullName evidence="12">Beta-hexosaminidase</fullName>
        <ecNumber evidence="12">3.2.1.52</ecNumber>
    </recommendedName>
</protein>
<evidence type="ECO:0000313" key="17">
    <source>
        <dbReference type="Proteomes" id="UP000001307"/>
    </source>
</evidence>
<comment type="similarity">
    <text evidence="2 12">Belongs to the glycosyl hydrolase 20 family.</text>
</comment>
<dbReference type="GO" id="GO:0005764">
    <property type="term" value="C:lysosome"/>
    <property type="evidence" value="ECO:0007669"/>
    <property type="project" value="TreeGrafter"/>
</dbReference>
<organism evidence="16">
    <name type="scientific">Oikopleura dioica</name>
    <name type="common">Tunicate</name>
    <dbReference type="NCBI Taxonomy" id="34765"/>
    <lineage>
        <taxon>Eukaryota</taxon>
        <taxon>Metazoa</taxon>
        <taxon>Chordata</taxon>
        <taxon>Tunicata</taxon>
        <taxon>Appendicularia</taxon>
        <taxon>Copelata</taxon>
        <taxon>Oikopleuridae</taxon>
        <taxon>Oikopleura</taxon>
    </lineage>
</organism>
<proteinExistence type="inferred from homology"/>
<dbReference type="GO" id="GO:0005975">
    <property type="term" value="P:carbohydrate metabolic process"/>
    <property type="evidence" value="ECO:0007669"/>
    <property type="project" value="InterPro"/>
</dbReference>
<evidence type="ECO:0000256" key="11">
    <source>
        <dbReference type="ARBA" id="ARBA00049464"/>
    </source>
</evidence>
<dbReference type="Proteomes" id="UP000001307">
    <property type="component" value="Unassembled WGS sequence"/>
</dbReference>
<feature type="domain" description="Beta-hexosaminidase eukaryotic type N-terminal" evidence="15">
    <location>
        <begin position="26"/>
        <end position="157"/>
    </location>
</feature>
<dbReference type="FunFam" id="3.20.20.80:FF:000063">
    <property type="entry name" value="Beta-hexosaminidase"/>
    <property type="match status" value="1"/>
</dbReference>
<evidence type="ECO:0000256" key="3">
    <source>
        <dbReference type="ARBA" id="ARBA00022729"/>
    </source>
</evidence>
<evidence type="ECO:0000256" key="5">
    <source>
        <dbReference type="ARBA" id="ARBA00023180"/>
    </source>
</evidence>
<dbReference type="CDD" id="cd06562">
    <property type="entry name" value="GH20_HexA_HexB-like"/>
    <property type="match status" value="1"/>
</dbReference>
<dbReference type="EC" id="3.2.1.52" evidence="12"/>
<comment type="catalytic activity">
    <reaction evidence="9">
        <text>a ganglioside GM2 + H2O = a ganglioside GM3 + N-acetyl-beta-D-galactosamine</text>
        <dbReference type="Rhea" id="RHEA:47968"/>
        <dbReference type="ChEBI" id="CHEBI:15377"/>
        <dbReference type="ChEBI" id="CHEBI:28497"/>
        <dbReference type="ChEBI" id="CHEBI:79210"/>
        <dbReference type="ChEBI" id="CHEBI:79218"/>
    </reaction>
    <physiologicalReaction direction="left-to-right" evidence="9">
        <dbReference type="Rhea" id="RHEA:47969"/>
    </physiologicalReaction>
</comment>
<evidence type="ECO:0000256" key="13">
    <source>
        <dbReference type="PIRSR" id="PIRSR001093-1"/>
    </source>
</evidence>
<dbReference type="Gene3D" id="3.30.379.10">
    <property type="entry name" value="Chitobiase/beta-hexosaminidase domain 2-like"/>
    <property type="match status" value="1"/>
</dbReference>
<evidence type="ECO:0000256" key="2">
    <source>
        <dbReference type="ARBA" id="ARBA00006285"/>
    </source>
</evidence>
<evidence type="ECO:0000256" key="8">
    <source>
        <dbReference type="ARBA" id="ARBA00043767"/>
    </source>
</evidence>
<keyword evidence="3" id="KW-0732">Signal</keyword>
<reference evidence="16" key="1">
    <citation type="journal article" date="2010" name="Science">
        <title>Plasticity of animal genome architecture unmasked by rapid evolution of a pelagic tunicate.</title>
        <authorList>
            <person name="Denoeud F."/>
            <person name="Henriet S."/>
            <person name="Mungpakdee S."/>
            <person name="Aury J.M."/>
            <person name="Da Silva C."/>
            <person name="Brinkmann H."/>
            <person name="Mikhaleva J."/>
            <person name="Olsen L.C."/>
            <person name="Jubin C."/>
            <person name="Canestro C."/>
            <person name="Bouquet J.M."/>
            <person name="Danks G."/>
            <person name="Poulain J."/>
            <person name="Campsteijn C."/>
            <person name="Adamski M."/>
            <person name="Cross I."/>
            <person name="Yadetie F."/>
            <person name="Muffato M."/>
            <person name="Louis A."/>
            <person name="Butcher S."/>
            <person name="Tsagkogeorga G."/>
            <person name="Konrad A."/>
            <person name="Singh S."/>
            <person name="Jensen M.F."/>
            <person name="Cong E.H."/>
            <person name="Eikeseth-Otteraa H."/>
            <person name="Noel B."/>
            <person name="Anthouard V."/>
            <person name="Porcel B.M."/>
            <person name="Kachouri-Lafond R."/>
            <person name="Nishino A."/>
            <person name="Ugolini M."/>
            <person name="Chourrout P."/>
            <person name="Nishida H."/>
            <person name="Aasland R."/>
            <person name="Huzurbazar S."/>
            <person name="Westhof E."/>
            <person name="Delsuc F."/>
            <person name="Lehrach H."/>
            <person name="Reinhardt R."/>
            <person name="Weissenbach J."/>
            <person name="Roy S.W."/>
            <person name="Artiguenave F."/>
            <person name="Postlethwait J.H."/>
            <person name="Manak J.R."/>
            <person name="Thompson E.M."/>
            <person name="Jaillon O."/>
            <person name="Du Pasquier L."/>
            <person name="Boudinot P."/>
            <person name="Liberles D.A."/>
            <person name="Volff J.N."/>
            <person name="Philippe H."/>
            <person name="Lenhard B."/>
            <person name="Roest Crollius H."/>
            <person name="Wincker P."/>
            <person name="Chourrout D."/>
        </authorList>
    </citation>
    <scope>NUCLEOTIDE SEQUENCE [LARGE SCALE GENOMIC DNA]</scope>
</reference>
<dbReference type="InParanoid" id="E4WTS3"/>
<dbReference type="Gene3D" id="3.20.20.80">
    <property type="entry name" value="Glycosidases"/>
    <property type="match status" value="1"/>
</dbReference>
<gene>
    <name evidence="16" type="ORF">GSOID_T00006149001</name>
</gene>
<evidence type="ECO:0000259" key="15">
    <source>
        <dbReference type="Pfam" id="PF14845"/>
    </source>
</evidence>
<comment type="catalytic activity">
    <reaction evidence="7">
        <text>beta-D-GalNAc-(1-&gt;4)-alpha-L-IdoA-(1-&gt;3)-beta-D-GalNAc-4-sulfate-(1-&gt;4)-alpha-L-IdoA-(1-&gt;3)-D-GalNAc-4-sulfate + H2O = alpha-L-IdoA-(1-&gt;3)-beta-D-GalNAc-4-sulfate-(1-&gt;4)-alpha-L-IdoA-(1-&gt;3)-D-GalNAc-4-sulfate + N-acetyl-D-galactosamine</text>
        <dbReference type="Rhea" id="RHEA:64372"/>
        <dbReference type="ChEBI" id="CHEBI:15377"/>
        <dbReference type="ChEBI" id="CHEBI:28037"/>
        <dbReference type="ChEBI" id="CHEBI:152565"/>
        <dbReference type="ChEBI" id="CHEBI:152566"/>
    </reaction>
    <physiologicalReaction direction="left-to-right" evidence="7">
        <dbReference type="Rhea" id="RHEA:64373"/>
    </physiologicalReaction>
</comment>
<evidence type="ECO:0000256" key="6">
    <source>
        <dbReference type="ARBA" id="ARBA00023295"/>
    </source>
</evidence>
<evidence type="ECO:0000259" key="14">
    <source>
        <dbReference type="Pfam" id="PF00728"/>
    </source>
</evidence>
<keyword evidence="17" id="KW-1185">Reference proteome</keyword>
<dbReference type="PANTHER" id="PTHR22600:SF21">
    <property type="entry name" value="BETA-HEXOSAMINIDASE A"/>
    <property type="match status" value="1"/>
</dbReference>
<dbReference type="EMBL" id="FN653016">
    <property type="protein sequence ID" value="CBY07066.1"/>
    <property type="molecule type" value="Genomic_DNA"/>
</dbReference>
<dbReference type="SUPFAM" id="SSF55545">
    <property type="entry name" value="beta-N-acetylhexosaminidase-like domain"/>
    <property type="match status" value="1"/>
</dbReference>
<keyword evidence="5" id="KW-0325">Glycoprotein</keyword>
<dbReference type="GO" id="GO:0004563">
    <property type="term" value="F:beta-N-acetylhexosaminidase activity"/>
    <property type="evidence" value="ECO:0007669"/>
    <property type="project" value="UniProtKB-EC"/>
</dbReference>
<dbReference type="AlphaFoldDB" id="E4WTS3"/>
<dbReference type="PANTHER" id="PTHR22600">
    <property type="entry name" value="BETA-HEXOSAMINIDASE"/>
    <property type="match status" value="1"/>
</dbReference>
<dbReference type="SUPFAM" id="SSF51445">
    <property type="entry name" value="(Trans)glycosidases"/>
    <property type="match status" value="1"/>
</dbReference>
<dbReference type="GO" id="GO:0030203">
    <property type="term" value="P:glycosaminoglycan metabolic process"/>
    <property type="evidence" value="ECO:0007669"/>
    <property type="project" value="TreeGrafter"/>
</dbReference>
<dbReference type="InterPro" id="IPR029018">
    <property type="entry name" value="Hex-like_dom2"/>
</dbReference>
<evidence type="ECO:0000256" key="10">
    <source>
        <dbReference type="ARBA" id="ARBA00047301"/>
    </source>
</evidence>
<keyword evidence="4 12" id="KW-0378">Hydrolase</keyword>
<evidence type="ECO:0000313" key="16">
    <source>
        <dbReference type="EMBL" id="CBY07066.1"/>
    </source>
</evidence>
<evidence type="ECO:0000256" key="12">
    <source>
        <dbReference type="PIRNR" id="PIRNR001093"/>
    </source>
</evidence>
<dbReference type="InterPro" id="IPR015883">
    <property type="entry name" value="Glyco_hydro_20_cat"/>
</dbReference>
<evidence type="ECO:0000256" key="7">
    <source>
        <dbReference type="ARBA" id="ARBA00023505"/>
    </source>
</evidence>
<dbReference type="OrthoDB" id="428480at2759"/>
<feature type="domain" description="Glycoside hydrolase family 20 catalytic" evidence="14">
    <location>
        <begin position="185"/>
        <end position="491"/>
    </location>
</feature>
<dbReference type="InterPro" id="IPR029019">
    <property type="entry name" value="HEX_eukaryotic_N"/>
</dbReference>
<evidence type="ECO:0000256" key="9">
    <source>
        <dbReference type="ARBA" id="ARBA00043827"/>
    </source>
</evidence>
<dbReference type="InterPro" id="IPR025705">
    <property type="entry name" value="Beta_hexosaminidase_sua/sub"/>
</dbReference>
<comment type="catalytic activity">
    <reaction evidence="11">
        <text>N-acetyl-beta-D-6-sulfogalactosaminyl-(1-&gt;4)-alpha-L-iduronyl-(1-&gt;3)-N-acetyl-D-6-sulfogalactosamine + H2O = alpha-L-iduronyl-(1-&gt;3)-N-acetyl-D-6-sulfogalactosamine + N-acetyl-D-6-sulfogalactosamine</text>
        <dbReference type="Rhea" id="RHEA:64384"/>
        <dbReference type="ChEBI" id="CHEBI:15377"/>
        <dbReference type="ChEBI" id="CHEBI:152567"/>
        <dbReference type="ChEBI" id="CHEBI:152568"/>
        <dbReference type="ChEBI" id="CHEBI:153064"/>
    </reaction>
    <physiologicalReaction direction="left-to-right" evidence="11">
        <dbReference type="Rhea" id="RHEA:64385"/>
    </physiologicalReaction>
</comment>
<feature type="active site" description="Proton donor" evidence="13">
    <location>
        <position position="330"/>
    </location>
</feature>
<evidence type="ECO:0000256" key="1">
    <source>
        <dbReference type="ARBA" id="ARBA00001231"/>
    </source>
</evidence>